<dbReference type="PANTHER" id="PTHR42910">
    <property type="entry name" value="TRANSPORTER SCO4007-RELATED"/>
    <property type="match status" value="1"/>
</dbReference>
<feature type="transmembrane region" description="Helical" evidence="3">
    <location>
        <begin position="140"/>
        <end position="157"/>
    </location>
</feature>
<reference evidence="6" key="1">
    <citation type="submission" date="2024-04" db="EMBL/GenBank/DDBJ databases">
        <authorList>
            <person name="Shaw F."/>
            <person name="Minotto A."/>
        </authorList>
    </citation>
    <scope>NUCLEOTIDE SEQUENCE [LARGE SCALE GENOMIC DNA]</scope>
</reference>
<keyword evidence="3" id="KW-0472">Membrane</keyword>
<evidence type="ECO:0000313" key="6">
    <source>
        <dbReference type="Proteomes" id="UP001497453"/>
    </source>
</evidence>
<evidence type="ECO:0000256" key="3">
    <source>
        <dbReference type="SAM" id="Phobius"/>
    </source>
</evidence>
<dbReference type="Pfam" id="PF07690">
    <property type="entry name" value="MFS_1"/>
    <property type="match status" value="1"/>
</dbReference>
<dbReference type="EMBL" id="OZ037947">
    <property type="protein sequence ID" value="CAL1706609.1"/>
    <property type="molecule type" value="Genomic_DNA"/>
</dbReference>
<sequence>MSLTDREANPQNEPPSRADSMTLAIAEPVQRMTNHDPPEDEIHEKISTKDFGIIPIPKRLQHDPKNPHQWTLLLNIVFGLSSTFIVSNLYYCQPLLIQLAESFEVSHDEVSRIPTLVQTGYAVGLLFISPLGDLVPRRSLILLLTAGAASLSIGLPLTQSVTTFEVLEFLVGIFTVVPQILMPLAADLAPPHRRASALSIVLAGLLLGILIARVLAGIVAQFVSWRVVYWIAVGVQWLVLIMMWATIPDYPRRNKDLTYPQVFVTMGKFLITEPVLVQAVLINIASMGTFTNFWVTLTFLLGGPPYNFSTLGIGLFGLIGIAGVCCAPFTGRLVDTLHPYFSVLISTILLLIVWAIETGAGGITVAAVVITCFGIDVFRQMQQVSLTNWVFGLETDARARLNAILLISLFIGQVMGTSVGSLVFVNHGWRPAAGLGLGWEGFCLLVLLARGPNAGRYTWIGWEGGWRRLRRPSNTTGPEDLEQASNGIGRFEGPRKAGIFTRIINPNHPIVSRGRLGGWRARKSEPLELRRTVTSRTLTFL</sequence>
<evidence type="ECO:0000256" key="1">
    <source>
        <dbReference type="ARBA" id="ARBA00004141"/>
    </source>
</evidence>
<dbReference type="Gene3D" id="1.20.1250.20">
    <property type="entry name" value="MFS general substrate transporter like domains"/>
    <property type="match status" value="1"/>
</dbReference>
<keyword evidence="6" id="KW-1185">Reference proteome</keyword>
<organism evidence="5 6">
    <name type="scientific">Somion occarium</name>
    <dbReference type="NCBI Taxonomy" id="3059160"/>
    <lineage>
        <taxon>Eukaryota</taxon>
        <taxon>Fungi</taxon>
        <taxon>Dikarya</taxon>
        <taxon>Basidiomycota</taxon>
        <taxon>Agaricomycotina</taxon>
        <taxon>Agaricomycetes</taxon>
        <taxon>Polyporales</taxon>
        <taxon>Cerrenaceae</taxon>
        <taxon>Somion</taxon>
    </lineage>
</organism>
<dbReference type="InterPro" id="IPR036259">
    <property type="entry name" value="MFS_trans_sf"/>
</dbReference>
<evidence type="ECO:0000259" key="4">
    <source>
        <dbReference type="PROSITE" id="PS50850"/>
    </source>
</evidence>
<name>A0ABP1DHB8_9APHY</name>
<feature type="transmembrane region" description="Helical" evidence="3">
    <location>
        <begin position="169"/>
        <end position="186"/>
    </location>
</feature>
<feature type="transmembrane region" description="Helical" evidence="3">
    <location>
        <begin position="72"/>
        <end position="91"/>
    </location>
</feature>
<keyword evidence="3" id="KW-0812">Transmembrane</keyword>
<comment type="subcellular location">
    <subcellularLocation>
        <location evidence="1">Membrane</location>
        <topology evidence="1">Multi-pass membrane protein</topology>
    </subcellularLocation>
</comment>
<evidence type="ECO:0000256" key="2">
    <source>
        <dbReference type="SAM" id="MobiDB-lite"/>
    </source>
</evidence>
<feature type="transmembrane region" description="Helical" evidence="3">
    <location>
        <begin position="362"/>
        <end position="378"/>
    </location>
</feature>
<feature type="region of interest" description="Disordered" evidence="2">
    <location>
        <begin position="1"/>
        <end position="25"/>
    </location>
</feature>
<feature type="transmembrane region" description="Helical" evidence="3">
    <location>
        <begin position="399"/>
        <end position="425"/>
    </location>
</feature>
<protein>
    <recommendedName>
        <fullName evidence="4">Major facilitator superfamily (MFS) profile domain-containing protein</fullName>
    </recommendedName>
</protein>
<dbReference type="PROSITE" id="PS50850">
    <property type="entry name" value="MFS"/>
    <property type="match status" value="1"/>
</dbReference>
<dbReference type="PANTHER" id="PTHR42910:SF1">
    <property type="entry name" value="MAJOR FACILITATOR SUPERFAMILY (MFS) PROFILE DOMAIN-CONTAINING PROTEIN"/>
    <property type="match status" value="1"/>
</dbReference>
<feature type="transmembrane region" description="Helical" evidence="3">
    <location>
        <begin position="111"/>
        <end position="128"/>
    </location>
</feature>
<accession>A0ABP1DHB8</accession>
<feature type="transmembrane region" description="Helical" evidence="3">
    <location>
        <begin position="198"/>
        <end position="222"/>
    </location>
</feature>
<dbReference type="CDD" id="cd17324">
    <property type="entry name" value="MFS_NepI_like"/>
    <property type="match status" value="1"/>
</dbReference>
<feature type="transmembrane region" description="Helical" evidence="3">
    <location>
        <begin position="275"/>
        <end position="302"/>
    </location>
</feature>
<feature type="transmembrane region" description="Helical" evidence="3">
    <location>
        <begin position="228"/>
        <end position="247"/>
    </location>
</feature>
<feature type="transmembrane region" description="Helical" evidence="3">
    <location>
        <begin position="431"/>
        <end position="449"/>
    </location>
</feature>
<keyword evidence="3" id="KW-1133">Transmembrane helix</keyword>
<proteinExistence type="predicted"/>
<dbReference type="InterPro" id="IPR011701">
    <property type="entry name" value="MFS"/>
</dbReference>
<dbReference type="Proteomes" id="UP001497453">
    <property type="component" value="Chromosome 4"/>
</dbReference>
<evidence type="ECO:0000313" key="5">
    <source>
        <dbReference type="EMBL" id="CAL1706609.1"/>
    </source>
</evidence>
<gene>
    <name evidence="5" type="ORF">GFSPODELE1_LOCUS5957</name>
</gene>
<dbReference type="InterPro" id="IPR020846">
    <property type="entry name" value="MFS_dom"/>
</dbReference>
<dbReference type="SUPFAM" id="SSF103473">
    <property type="entry name" value="MFS general substrate transporter"/>
    <property type="match status" value="1"/>
</dbReference>
<feature type="transmembrane region" description="Helical" evidence="3">
    <location>
        <begin position="308"/>
        <end position="330"/>
    </location>
</feature>
<feature type="domain" description="Major facilitator superfamily (MFS) profile" evidence="4">
    <location>
        <begin position="67"/>
        <end position="458"/>
    </location>
</feature>